<reference evidence="1 2" key="1">
    <citation type="submission" date="2019-09" db="EMBL/GenBank/DDBJ databases">
        <title>Bird 10,000 Genomes (B10K) Project - Family phase.</title>
        <authorList>
            <person name="Zhang G."/>
        </authorList>
    </citation>
    <scope>NUCLEOTIDE SEQUENCE [LARGE SCALE GENOMIC DNA]</scope>
    <source>
        <strain evidence="1">OUT-0002</strain>
    </source>
</reference>
<feature type="non-terminal residue" evidence="1">
    <location>
        <position position="1"/>
    </location>
</feature>
<comment type="caution">
    <text evidence="1">The sequence shown here is derived from an EMBL/GenBank/DDBJ whole genome shotgun (WGS) entry which is preliminary data.</text>
</comment>
<dbReference type="PANTHER" id="PTHR34927">
    <property type="entry name" value="IQ DOMAIN-CONTAINING PROTEIN K"/>
    <property type="match status" value="1"/>
</dbReference>
<gene>
    <name evidence="1" type="primary">Iqck</name>
    <name evidence="1" type="ORF">OREMEL_R02006</name>
</gene>
<accession>A0A7L3MYY1</accession>
<dbReference type="PANTHER" id="PTHR34927:SF1">
    <property type="entry name" value="IQ DOMAIN-CONTAINING PROTEIN K"/>
    <property type="match status" value="1"/>
</dbReference>
<dbReference type="PROSITE" id="PS50096">
    <property type="entry name" value="IQ"/>
    <property type="match status" value="1"/>
</dbReference>
<dbReference type="Gene3D" id="1.20.890.10">
    <property type="entry name" value="cAMP-dependent protein kinase regulatory subunit, dimerization-anchoring domain"/>
    <property type="match status" value="1"/>
</dbReference>
<proteinExistence type="predicted"/>
<dbReference type="AlphaFoldDB" id="A0A7L3MYY1"/>
<dbReference type="CDD" id="cd22969">
    <property type="entry name" value="DD_IQCK"/>
    <property type="match status" value="1"/>
</dbReference>
<keyword evidence="2" id="KW-1185">Reference proteome</keyword>
<sequence>TRCEMAEGGRAPSLWERVCAEYEAEQPKFPGVPEPKQGSVSLEAGLLHPSHTEQFGSASAADTVVKELFPTPEAAPVTEPPDPKTCSAKEYIEHYIFPVLLPGIAELLHHVMKKKYHERKRTSFNACDFLTEWLYNNNPKRKDEPFTKFFSIPFVKDWLKDHPRRPVPLSLLLSEEAASIIIQSFWRGYRVRCSDEIQELRQWQKQLREKNNIRETVKQFWAKQEAK</sequence>
<organism evidence="1 2">
    <name type="scientific">Oreotrochilus melanogaster</name>
    <dbReference type="NCBI Taxonomy" id="689266"/>
    <lineage>
        <taxon>Eukaryota</taxon>
        <taxon>Metazoa</taxon>
        <taxon>Chordata</taxon>
        <taxon>Craniata</taxon>
        <taxon>Vertebrata</taxon>
        <taxon>Euteleostomi</taxon>
        <taxon>Archelosauria</taxon>
        <taxon>Archosauria</taxon>
        <taxon>Dinosauria</taxon>
        <taxon>Saurischia</taxon>
        <taxon>Theropoda</taxon>
        <taxon>Coelurosauria</taxon>
        <taxon>Aves</taxon>
        <taxon>Neognathae</taxon>
        <taxon>Neoaves</taxon>
        <taxon>Strisores</taxon>
        <taxon>Apodiformes</taxon>
        <taxon>Trochilidae</taxon>
        <taxon>Oreotrochilus</taxon>
    </lineage>
</organism>
<dbReference type="InterPro" id="IPR043408">
    <property type="entry name" value="IQCK"/>
</dbReference>
<dbReference type="InterPro" id="IPR000048">
    <property type="entry name" value="IQ_motif_EF-hand-BS"/>
</dbReference>
<name>A0A7L3MYY1_9AVES</name>
<dbReference type="Proteomes" id="UP000579904">
    <property type="component" value="Unassembled WGS sequence"/>
</dbReference>
<evidence type="ECO:0000313" key="1">
    <source>
        <dbReference type="EMBL" id="NXU70671.1"/>
    </source>
</evidence>
<evidence type="ECO:0000313" key="2">
    <source>
        <dbReference type="Proteomes" id="UP000579904"/>
    </source>
</evidence>
<protein>
    <submittedName>
        <fullName evidence="1">IQCK protein</fullName>
    </submittedName>
</protein>
<dbReference type="OrthoDB" id="2155538at2759"/>
<dbReference type="Pfam" id="PF00612">
    <property type="entry name" value="IQ"/>
    <property type="match status" value="1"/>
</dbReference>
<dbReference type="EMBL" id="VZUB01000498">
    <property type="protein sequence ID" value="NXU70671.1"/>
    <property type="molecule type" value="Genomic_DNA"/>
</dbReference>
<feature type="non-terminal residue" evidence="1">
    <location>
        <position position="227"/>
    </location>
</feature>